<evidence type="ECO:0000313" key="2">
    <source>
        <dbReference type="Proteomes" id="UP000277498"/>
    </source>
</evidence>
<keyword evidence="2" id="KW-1185">Reference proteome</keyword>
<dbReference type="EMBL" id="UXAW01000134">
    <property type="protein sequence ID" value="VDC33791.1"/>
    <property type="molecule type" value="Genomic_DNA"/>
</dbReference>
<protein>
    <submittedName>
        <fullName evidence="1">Uncharacterized protein</fullName>
    </submittedName>
</protein>
<name>A0A3P5XG89_9RHOB</name>
<sequence>MTKFNPNQTSHLSVGFDQLSKGIDKILVRWPTGERPSKLTLLNDLAEAIRPGSNWGALKALKAAPAPTVAQSNAELIPYPATSSVRMPARLTPVAHDEDGHTLLELTESLRPLFSMSHRNDPIIGLDLTLTDGNGFISASIYSRLILLHEGRTRSVPVFAHDMDAETVALIFGAIQEIELTELYPVLTQAGNNDLRIILGPCQSIGAFPEPYSNGGSAEHLGLRVLFDEEAPPGAADLDVLLRLASVATPHLSLKQFPANKQIQFRLTQPLTDIWAPTDFEIPANLDDRPVFLLPGAEGWVRDSDRIFDVRIHGHSKLGEALDLALTLINIDDPDIVLHAAVTSEPKRLKQGVVERAGWRGGFHKDWRVLRVKSGRRPEILRLEPALRARLEAGFNGWAARDGFKLVEAISEVEAEALIPRNRRRATHHLKQVEAIMHGADPMDKELMQTLGR</sequence>
<reference evidence="1 2" key="1">
    <citation type="submission" date="2018-11" db="EMBL/GenBank/DDBJ databases">
        <authorList>
            <person name="Criscuolo A."/>
        </authorList>
    </citation>
    <scope>NUCLEOTIDE SEQUENCE [LARGE SCALE GENOMIC DNA]</scope>
    <source>
        <strain evidence="1">ACIP111625</strain>
    </source>
</reference>
<accession>A0A3P5XG89</accession>
<dbReference type="Proteomes" id="UP000277498">
    <property type="component" value="Unassembled WGS sequence"/>
</dbReference>
<gene>
    <name evidence="1" type="ORF">XINFAN_04031</name>
</gene>
<dbReference type="RefSeq" id="WP_124088702.1">
    <property type="nucleotide sequence ID" value="NZ_UXAW01000134.1"/>
</dbReference>
<dbReference type="AlphaFoldDB" id="A0A3P5XG89"/>
<organism evidence="1 2">
    <name type="scientific">Pseudogemmobacter humi</name>
    <dbReference type="NCBI Taxonomy" id="2483812"/>
    <lineage>
        <taxon>Bacteria</taxon>
        <taxon>Pseudomonadati</taxon>
        <taxon>Pseudomonadota</taxon>
        <taxon>Alphaproteobacteria</taxon>
        <taxon>Rhodobacterales</taxon>
        <taxon>Paracoccaceae</taxon>
        <taxon>Pseudogemmobacter</taxon>
    </lineage>
</organism>
<dbReference type="OrthoDB" id="7797076at2"/>
<proteinExistence type="predicted"/>
<evidence type="ECO:0000313" key="1">
    <source>
        <dbReference type="EMBL" id="VDC33791.1"/>
    </source>
</evidence>